<sequence length="228" mass="25247">MMDLKPKIISRHTFFRVGLRCFVMVSVLLGACGCSDFFANKPTDIESRAILADLSQVKDNPYVNNPLPAIYRDGPKRITVHNGVKLFYFTQHLPVAELADGLGGKGLGFTVSQNPSTNQLIIHCADDAEADTVLEYLANVDVPPIQINIDCLILERFGDVTTDWETTLLIDNFLGENIVLGRDKFPGAAFPGASLREIERSTFGLDFGYWIDKGVTGHEVRLIVDMLE</sequence>
<reference evidence="1" key="1">
    <citation type="journal article" date="2015" name="Nature">
        <title>Complex archaea that bridge the gap between prokaryotes and eukaryotes.</title>
        <authorList>
            <person name="Spang A."/>
            <person name="Saw J.H."/>
            <person name="Jorgensen S.L."/>
            <person name="Zaremba-Niedzwiedzka K."/>
            <person name="Martijn J."/>
            <person name="Lind A.E."/>
            <person name="van Eijk R."/>
            <person name="Schleper C."/>
            <person name="Guy L."/>
            <person name="Ettema T.J."/>
        </authorList>
    </citation>
    <scope>NUCLEOTIDE SEQUENCE</scope>
</reference>
<organism evidence="1">
    <name type="scientific">marine sediment metagenome</name>
    <dbReference type="NCBI Taxonomy" id="412755"/>
    <lineage>
        <taxon>unclassified sequences</taxon>
        <taxon>metagenomes</taxon>
        <taxon>ecological metagenomes</taxon>
    </lineage>
</organism>
<dbReference type="EMBL" id="LAZR01065131">
    <property type="protein sequence ID" value="KKK56156.1"/>
    <property type="molecule type" value="Genomic_DNA"/>
</dbReference>
<name>A0A0F8Z7R8_9ZZZZ</name>
<accession>A0A0F8Z7R8</accession>
<proteinExistence type="predicted"/>
<gene>
    <name evidence="1" type="ORF">LCGC14_3067350</name>
</gene>
<protein>
    <submittedName>
        <fullName evidence="1">Uncharacterized protein</fullName>
    </submittedName>
</protein>
<feature type="non-terminal residue" evidence="1">
    <location>
        <position position="228"/>
    </location>
</feature>
<evidence type="ECO:0000313" key="1">
    <source>
        <dbReference type="EMBL" id="KKK56156.1"/>
    </source>
</evidence>
<comment type="caution">
    <text evidence="1">The sequence shown here is derived from an EMBL/GenBank/DDBJ whole genome shotgun (WGS) entry which is preliminary data.</text>
</comment>
<dbReference type="AlphaFoldDB" id="A0A0F8Z7R8"/>
<dbReference type="PROSITE" id="PS51257">
    <property type="entry name" value="PROKAR_LIPOPROTEIN"/>
    <property type="match status" value="1"/>
</dbReference>